<organism evidence="2 3">
    <name type="scientific">Punica granatum</name>
    <name type="common">Pomegranate</name>
    <dbReference type="NCBI Taxonomy" id="22663"/>
    <lineage>
        <taxon>Eukaryota</taxon>
        <taxon>Viridiplantae</taxon>
        <taxon>Streptophyta</taxon>
        <taxon>Embryophyta</taxon>
        <taxon>Tracheophyta</taxon>
        <taxon>Spermatophyta</taxon>
        <taxon>Magnoliopsida</taxon>
        <taxon>eudicotyledons</taxon>
        <taxon>Gunneridae</taxon>
        <taxon>Pentapetalae</taxon>
        <taxon>rosids</taxon>
        <taxon>malvids</taxon>
        <taxon>Myrtales</taxon>
        <taxon>Lythraceae</taxon>
        <taxon>Punica</taxon>
    </lineage>
</organism>
<dbReference type="AlphaFoldDB" id="A0A2I0HIE6"/>
<comment type="caution">
    <text evidence="2">The sequence shown here is derived from an EMBL/GenBank/DDBJ whole genome shotgun (WGS) entry which is preliminary data.</text>
</comment>
<sequence length="104" mass="10566">GSDRIGSDRIARPKEKPPGSAAEPDWSVGPNGPNFWAWAGPAKETELGQGPLTKSGRDRGAAAATASGPRFSPLAAAMKAGMDAGDSSGHRRPSAVVDRDLTGA</sequence>
<dbReference type="EMBL" id="PGOL01008740">
    <property type="protein sequence ID" value="PKI31472.1"/>
    <property type="molecule type" value="Genomic_DNA"/>
</dbReference>
<dbReference type="Proteomes" id="UP000233551">
    <property type="component" value="Unassembled WGS sequence"/>
</dbReference>
<accession>A0A2I0HIE6</accession>
<proteinExistence type="predicted"/>
<feature type="compositionally biased region" description="Low complexity" evidence="1">
    <location>
        <begin position="75"/>
        <end position="86"/>
    </location>
</feature>
<keyword evidence="3" id="KW-1185">Reference proteome</keyword>
<gene>
    <name evidence="2" type="ORF">CRG98_048137</name>
</gene>
<evidence type="ECO:0000313" key="2">
    <source>
        <dbReference type="EMBL" id="PKI31472.1"/>
    </source>
</evidence>
<protein>
    <submittedName>
        <fullName evidence="2">Uncharacterized protein</fullName>
    </submittedName>
</protein>
<feature type="region of interest" description="Disordered" evidence="1">
    <location>
        <begin position="1"/>
        <end position="104"/>
    </location>
</feature>
<evidence type="ECO:0000256" key="1">
    <source>
        <dbReference type="SAM" id="MobiDB-lite"/>
    </source>
</evidence>
<feature type="compositionally biased region" description="Basic and acidic residues" evidence="1">
    <location>
        <begin position="1"/>
        <end position="17"/>
    </location>
</feature>
<feature type="non-terminal residue" evidence="2">
    <location>
        <position position="1"/>
    </location>
</feature>
<evidence type="ECO:0000313" key="3">
    <source>
        <dbReference type="Proteomes" id="UP000233551"/>
    </source>
</evidence>
<name>A0A2I0HIE6_PUNGR</name>
<reference evidence="2 3" key="1">
    <citation type="submission" date="2017-11" db="EMBL/GenBank/DDBJ databases">
        <title>De-novo sequencing of pomegranate (Punica granatum L.) genome.</title>
        <authorList>
            <person name="Akparov Z."/>
            <person name="Amiraslanov A."/>
            <person name="Hajiyeva S."/>
            <person name="Abbasov M."/>
            <person name="Kaur K."/>
            <person name="Hamwieh A."/>
            <person name="Solovyev V."/>
            <person name="Salamov A."/>
            <person name="Braich B."/>
            <person name="Kosarev P."/>
            <person name="Mahmoud A."/>
            <person name="Hajiyev E."/>
            <person name="Babayeva S."/>
            <person name="Izzatullayeva V."/>
            <person name="Mammadov A."/>
            <person name="Mammadov A."/>
            <person name="Sharifova S."/>
            <person name="Ojaghi J."/>
            <person name="Eynullazada K."/>
            <person name="Bayramov B."/>
            <person name="Abdulazimova A."/>
            <person name="Shahmuradov I."/>
        </authorList>
    </citation>
    <scope>NUCLEOTIDE SEQUENCE [LARGE SCALE GENOMIC DNA]</scope>
    <source>
        <strain evidence="3">cv. AG2017</strain>
        <tissue evidence="2">Leaf</tissue>
    </source>
</reference>